<gene>
    <name evidence="7" type="ORF">VRS74_09765</name>
</gene>
<dbReference type="PROSITE" id="PS50035">
    <property type="entry name" value="PLD"/>
    <property type="match status" value="2"/>
</dbReference>
<comment type="subcellular location">
    <subcellularLocation>
        <location evidence="2">Secreted</location>
    </subcellularLocation>
</comment>
<feature type="domain" description="PLD phosphodiesterase" evidence="6">
    <location>
        <begin position="123"/>
        <end position="150"/>
    </location>
</feature>
<evidence type="ECO:0000256" key="4">
    <source>
        <dbReference type="ARBA" id="ARBA00022525"/>
    </source>
</evidence>
<reference evidence="7 8" key="1">
    <citation type="submission" date="2024-01" db="EMBL/GenBank/DDBJ databases">
        <title>The genome sequence of Erythrobacteraceae sp. strain 1XM1-14.</title>
        <authorList>
            <person name="Liu Y."/>
        </authorList>
    </citation>
    <scope>NUCLEOTIDE SEQUENCE [LARGE SCALE GENOMIC DNA]</scope>
    <source>
        <strain evidence="7 8">1XM1-14</strain>
    </source>
</reference>
<proteinExistence type="predicted"/>
<evidence type="ECO:0000256" key="1">
    <source>
        <dbReference type="ARBA" id="ARBA00003145"/>
    </source>
</evidence>
<dbReference type="SMART" id="SM00155">
    <property type="entry name" value="PLDc"/>
    <property type="match status" value="2"/>
</dbReference>
<dbReference type="EMBL" id="JAZDQV010000009">
    <property type="protein sequence ID" value="MEE1877968.1"/>
    <property type="molecule type" value="Genomic_DNA"/>
</dbReference>
<evidence type="ECO:0000313" key="7">
    <source>
        <dbReference type="EMBL" id="MEE1877968.1"/>
    </source>
</evidence>
<name>A0ABU7GFT9_9SPHN</name>
<dbReference type="RefSeq" id="WP_354145075.1">
    <property type="nucleotide sequence ID" value="NZ_JAZDQV010000009.1"/>
</dbReference>
<evidence type="ECO:0000256" key="5">
    <source>
        <dbReference type="ARBA" id="ARBA00029594"/>
    </source>
</evidence>
<sequence>MAEADGAPTLPETSVDYRDPAAFTIAGGDHVFSFHPEGAQRLASLIELIESASETLQLCFYMFQPDHIGTVVRGALVQAAQRGVKVHLIIDAFGSDAPEAFFEPIVRAGGRFSLFSPRWNVRYLIRNHQKFAIADGARVITGGFNVSDHYFASPQENGWSDLAVTIEGPVVARFAEWFGELEQWVGSGGSRFLAIRRLVRDWKEGDSSVQLLLGGPTRITSAWARTVKLDIARSTRLDLVMAYFSPPRSIRRLIRKLAQRGGARLIMAGKSDNTTTIGASRALYGNLLHAGVSIAEFEPTKLHLKLMVIDDVTYFGSANFDMRSIRLNLELMVRVEDAALAQKVRGMIDHLESASRPVTLEWFRHEATLFNRIRWRLSWFLVSVIDYTVARRLNLGL</sequence>
<accession>A0ABU7GFT9</accession>
<dbReference type="Pfam" id="PF13091">
    <property type="entry name" value="PLDc_2"/>
    <property type="match status" value="2"/>
</dbReference>
<evidence type="ECO:0000259" key="6">
    <source>
        <dbReference type="PROSITE" id="PS50035"/>
    </source>
</evidence>
<dbReference type="InterPro" id="IPR025202">
    <property type="entry name" value="PLD-like_dom"/>
</dbReference>
<protein>
    <recommendedName>
        <fullName evidence="3">Phospholipase D</fullName>
    </recommendedName>
    <alternativeName>
        <fullName evidence="5">Choline phosphatase</fullName>
    </alternativeName>
</protein>
<dbReference type="SUPFAM" id="SSF56024">
    <property type="entry name" value="Phospholipase D/nuclease"/>
    <property type="match status" value="2"/>
</dbReference>
<dbReference type="PANTHER" id="PTHR21248:SF12">
    <property type="entry name" value="CARDIOLIPIN SYNTHASE C"/>
    <property type="match status" value="1"/>
</dbReference>
<organism evidence="7 8">
    <name type="scientific">Altererythrobacter litoralis</name>
    <dbReference type="NCBI Taxonomy" id="3113904"/>
    <lineage>
        <taxon>Bacteria</taxon>
        <taxon>Pseudomonadati</taxon>
        <taxon>Pseudomonadota</taxon>
        <taxon>Alphaproteobacteria</taxon>
        <taxon>Sphingomonadales</taxon>
        <taxon>Erythrobacteraceae</taxon>
        <taxon>Altererythrobacter</taxon>
    </lineage>
</organism>
<dbReference type="PANTHER" id="PTHR21248">
    <property type="entry name" value="CARDIOLIPIN SYNTHASE"/>
    <property type="match status" value="1"/>
</dbReference>
<dbReference type="InterPro" id="IPR001736">
    <property type="entry name" value="PLipase_D/transphosphatidylase"/>
</dbReference>
<evidence type="ECO:0000256" key="3">
    <source>
        <dbReference type="ARBA" id="ARBA00018392"/>
    </source>
</evidence>
<feature type="domain" description="PLD phosphodiesterase" evidence="6">
    <location>
        <begin position="298"/>
        <end position="324"/>
    </location>
</feature>
<dbReference type="Gene3D" id="3.30.870.10">
    <property type="entry name" value="Endonuclease Chain A"/>
    <property type="match status" value="2"/>
</dbReference>
<keyword evidence="8" id="KW-1185">Reference proteome</keyword>
<dbReference type="Proteomes" id="UP001343492">
    <property type="component" value="Unassembled WGS sequence"/>
</dbReference>
<comment type="function">
    <text evidence="1">Could be a virulence factor.</text>
</comment>
<evidence type="ECO:0000256" key="2">
    <source>
        <dbReference type="ARBA" id="ARBA00004613"/>
    </source>
</evidence>
<dbReference type="CDD" id="cd09110">
    <property type="entry name" value="PLDc_CLS_1"/>
    <property type="match status" value="1"/>
</dbReference>
<keyword evidence="4" id="KW-0964">Secreted</keyword>
<evidence type="ECO:0000313" key="8">
    <source>
        <dbReference type="Proteomes" id="UP001343492"/>
    </source>
</evidence>
<dbReference type="CDD" id="cd09159">
    <property type="entry name" value="PLDc_ybhO_like_2"/>
    <property type="match status" value="1"/>
</dbReference>
<comment type="caution">
    <text evidence="7">The sequence shown here is derived from an EMBL/GenBank/DDBJ whole genome shotgun (WGS) entry which is preliminary data.</text>
</comment>